<feature type="domain" description="Xylose isomerase-like TIM barrel" evidence="1">
    <location>
        <begin position="32"/>
        <end position="267"/>
    </location>
</feature>
<sequence length="281" mass="30749">MADNPILGALAGPVELGVREWSRLDWHDRCTEAARAGLGGVGLWHADLEHQLERRSLEDIKRIFDDAGLEVLELEFLTDWFLPKGQDRKSAQAREDMLFEAAAELDARHIKVGNMFGRPCEPDRLAEQYAALCERAYRRHSALIGYELTCFDPAVATLDQAVRLVEAAGADNAGVILDTWHLGKLGVAPAELLNLPSRCVVHVELSDGSARNLPNLLLEAATGRLMPGEGVFDLRGYVEAIRRLGYDGPWGVEVISTESQTLPLPELARRAYAGGAACLSA</sequence>
<protein>
    <submittedName>
        <fullName evidence="2">Sugar phosphate isomerase/epimerase</fullName>
    </submittedName>
</protein>
<dbReference type="InterPro" id="IPR050312">
    <property type="entry name" value="IolE/XylAMocC-like"/>
</dbReference>
<accession>A0A840PDX0</accession>
<dbReference type="Proteomes" id="UP000578449">
    <property type="component" value="Unassembled WGS sequence"/>
</dbReference>
<dbReference type="InterPro" id="IPR036237">
    <property type="entry name" value="Xyl_isomerase-like_sf"/>
</dbReference>
<reference evidence="2 3" key="1">
    <citation type="submission" date="2020-08" db="EMBL/GenBank/DDBJ databases">
        <title>Genomic Encyclopedia of Type Strains, Phase IV (KMG-IV): sequencing the most valuable type-strain genomes for metagenomic binning, comparative biology and taxonomic classification.</title>
        <authorList>
            <person name="Goeker M."/>
        </authorList>
    </citation>
    <scope>NUCLEOTIDE SEQUENCE [LARGE SCALE GENOMIC DNA]</scope>
    <source>
        <strain evidence="2 3">DSM 45615</strain>
    </source>
</reference>
<dbReference type="Gene3D" id="3.20.20.150">
    <property type="entry name" value="Divalent-metal-dependent TIM barrel enzymes"/>
    <property type="match status" value="1"/>
</dbReference>
<dbReference type="EMBL" id="JACHGN010000013">
    <property type="protein sequence ID" value="MBB5136133.1"/>
    <property type="molecule type" value="Genomic_DNA"/>
</dbReference>
<dbReference type="GO" id="GO:0016853">
    <property type="term" value="F:isomerase activity"/>
    <property type="evidence" value="ECO:0007669"/>
    <property type="project" value="UniProtKB-KW"/>
</dbReference>
<keyword evidence="3" id="KW-1185">Reference proteome</keyword>
<comment type="caution">
    <text evidence="2">The sequence shown here is derived from an EMBL/GenBank/DDBJ whole genome shotgun (WGS) entry which is preliminary data.</text>
</comment>
<name>A0A840PDX0_9ACTN</name>
<dbReference type="InterPro" id="IPR013022">
    <property type="entry name" value="Xyl_isomerase-like_TIM-brl"/>
</dbReference>
<dbReference type="PANTHER" id="PTHR12110:SF48">
    <property type="entry name" value="BLL3656 PROTEIN"/>
    <property type="match status" value="1"/>
</dbReference>
<dbReference type="PANTHER" id="PTHR12110">
    <property type="entry name" value="HYDROXYPYRUVATE ISOMERASE"/>
    <property type="match status" value="1"/>
</dbReference>
<organism evidence="2 3">
    <name type="scientific">Thermocatellispora tengchongensis</name>
    <dbReference type="NCBI Taxonomy" id="1073253"/>
    <lineage>
        <taxon>Bacteria</taxon>
        <taxon>Bacillati</taxon>
        <taxon>Actinomycetota</taxon>
        <taxon>Actinomycetes</taxon>
        <taxon>Streptosporangiales</taxon>
        <taxon>Streptosporangiaceae</taxon>
        <taxon>Thermocatellispora</taxon>
    </lineage>
</organism>
<evidence type="ECO:0000313" key="3">
    <source>
        <dbReference type="Proteomes" id="UP000578449"/>
    </source>
</evidence>
<dbReference type="RefSeq" id="WP_185053064.1">
    <property type="nucleotide sequence ID" value="NZ_BAABIX010000017.1"/>
</dbReference>
<evidence type="ECO:0000259" key="1">
    <source>
        <dbReference type="Pfam" id="PF01261"/>
    </source>
</evidence>
<gene>
    <name evidence="2" type="ORF">HNP84_005877</name>
</gene>
<dbReference type="SUPFAM" id="SSF51658">
    <property type="entry name" value="Xylose isomerase-like"/>
    <property type="match status" value="1"/>
</dbReference>
<proteinExistence type="predicted"/>
<dbReference type="Pfam" id="PF01261">
    <property type="entry name" value="AP_endonuc_2"/>
    <property type="match status" value="1"/>
</dbReference>
<keyword evidence="2" id="KW-0413">Isomerase</keyword>
<dbReference type="AlphaFoldDB" id="A0A840PDX0"/>
<evidence type="ECO:0000313" key="2">
    <source>
        <dbReference type="EMBL" id="MBB5136133.1"/>
    </source>
</evidence>